<feature type="domain" description="Fibronectin type-III" evidence="2">
    <location>
        <begin position="470"/>
        <end position="566"/>
    </location>
</feature>
<dbReference type="PANTHER" id="PTHR46957">
    <property type="entry name" value="CYTOKINE RECEPTOR"/>
    <property type="match status" value="1"/>
</dbReference>
<dbReference type="InterPro" id="IPR013783">
    <property type="entry name" value="Ig-like_fold"/>
</dbReference>
<dbReference type="KEGG" id="dph:EHF33_16270"/>
<dbReference type="SMART" id="SM00060">
    <property type="entry name" value="FN3"/>
    <property type="match status" value="3"/>
</dbReference>
<feature type="domain" description="Fibronectin type-III" evidence="2">
    <location>
        <begin position="177"/>
        <end position="274"/>
    </location>
</feature>
<sequence length="647" mass="68654">MKNVDLTPPKENPMRTLLTLSLTALLGLGSVLAQPANKLLVLGLGQKSSVLLRLPILPAGLPDAGYVVKRSGTGGTQTFTVKPLNKLEAVGKYKLDPDDYDLAVGALAALNDDKLSADERGFLLLNLLSTVSNPNLARALGLIFEDSNLAAGSYSYSVTAGTQNLGTVTAQVGKDVPLSAPNALKVSPATRQAALTWPRGDDLVVSYRVQRALGSGEFANLTENPQLINRGEVPKFGDTKLDPKQSYRYRVTALDVFGRESAPSNVVTLEARLAFPISAPLITTVKNNQNQVELSWDKVTDAGIKEITVLRGDRPGKLAPLTKLPPGATSYTDKSAPPASPRYYALQVSDGSRQSDPSPERVGRAYNETPPSAPKALKAEGSETAIALSWAANTEKDIDGYNVYRAEIGVSGNAPVVLLNGEPIKTPVFKDAIPQGIQSQFKYTVKAVNTSGVEGEASSAVLAELTDKTPPQAPLLIHAQSAAGKVAIIFTLAPTPDLMEYQIYRAAQNETEPVKVATLPPDSLGYLDSKVRGGVQYSYAVVAVDLRGNRSNASNVLSAEPPTQKLSAPAGLRAVLGKDQVSLSWTDSQDALAYYVFRWEGQRRVQIAGPLIKPQYAEAARKGARYSVQAVDAAGTAGPMSAAVDAK</sequence>
<feature type="region of interest" description="Disordered" evidence="1">
    <location>
        <begin position="315"/>
        <end position="378"/>
    </location>
</feature>
<evidence type="ECO:0000313" key="3">
    <source>
        <dbReference type="EMBL" id="AZI44470.1"/>
    </source>
</evidence>
<accession>A0A3G8YHZ4</accession>
<dbReference type="PANTHER" id="PTHR46957:SF3">
    <property type="entry name" value="CYTOKINE RECEPTOR"/>
    <property type="match status" value="1"/>
</dbReference>
<organism evidence="3 4">
    <name type="scientific">Deinococcus psychrotolerans</name>
    <dbReference type="NCBI Taxonomy" id="2489213"/>
    <lineage>
        <taxon>Bacteria</taxon>
        <taxon>Thermotogati</taxon>
        <taxon>Deinococcota</taxon>
        <taxon>Deinococci</taxon>
        <taxon>Deinococcales</taxon>
        <taxon>Deinococcaceae</taxon>
        <taxon>Deinococcus</taxon>
    </lineage>
</organism>
<keyword evidence="3" id="KW-0614">Plasmid</keyword>
<reference evidence="3 4" key="1">
    <citation type="submission" date="2018-11" db="EMBL/GenBank/DDBJ databases">
        <title>Deinococcus shelandsis sp. nov., isolated from South Shetland Islands soil of Antarctica.</title>
        <authorList>
            <person name="Tian J."/>
        </authorList>
    </citation>
    <scope>NUCLEOTIDE SEQUENCE [LARGE SCALE GENOMIC DNA]</scope>
    <source>
        <strain evidence="3 4">S14-83T</strain>
        <plasmid evidence="3 4">unnamed1</plasmid>
    </source>
</reference>
<dbReference type="InterPro" id="IPR003961">
    <property type="entry name" value="FN3_dom"/>
</dbReference>
<dbReference type="SUPFAM" id="SSF49265">
    <property type="entry name" value="Fibronectin type III"/>
    <property type="match status" value="2"/>
</dbReference>
<dbReference type="PROSITE" id="PS50853">
    <property type="entry name" value="FN3"/>
    <property type="match status" value="2"/>
</dbReference>
<protein>
    <recommendedName>
        <fullName evidence="2">Fibronectin type-III domain-containing protein</fullName>
    </recommendedName>
</protein>
<dbReference type="InterPro" id="IPR050713">
    <property type="entry name" value="RTP_Phos/Ushers"/>
</dbReference>
<dbReference type="Gene3D" id="2.60.40.10">
    <property type="entry name" value="Immunoglobulins"/>
    <property type="match status" value="5"/>
</dbReference>
<evidence type="ECO:0000259" key="2">
    <source>
        <dbReference type="PROSITE" id="PS50853"/>
    </source>
</evidence>
<dbReference type="AlphaFoldDB" id="A0A3G8YHZ4"/>
<dbReference type="RefSeq" id="WP_124874136.1">
    <property type="nucleotide sequence ID" value="NZ_CP034185.1"/>
</dbReference>
<geneLocation type="plasmid" evidence="3 4">
    <name>unnamed1</name>
</geneLocation>
<keyword evidence="4" id="KW-1185">Reference proteome</keyword>
<evidence type="ECO:0000256" key="1">
    <source>
        <dbReference type="SAM" id="MobiDB-lite"/>
    </source>
</evidence>
<dbReference type="InterPro" id="IPR036116">
    <property type="entry name" value="FN3_sf"/>
</dbReference>
<name>A0A3G8YHZ4_9DEIO</name>
<dbReference type="Proteomes" id="UP000276417">
    <property type="component" value="Plasmid unnamed1"/>
</dbReference>
<evidence type="ECO:0000313" key="4">
    <source>
        <dbReference type="Proteomes" id="UP000276417"/>
    </source>
</evidence>
<dbReference type="EMBL" id="CP034185">
    <property type="protein sequence ID" value="AZI44470.1"/>
    <property type="molecule type" value="Genomic_DNA"/>
</dbReference>
<dbReference type="OrthoDB" id="9772095at2"/>
<gene>
    <name evidence="3" type="ORF">EHF33_16270</name>
</gene>
<dbReference type="CDD" id="cd00063">
    <property type="entry name" value="FN3"/>
    <property type="match status" value="1"/>
</dbReference>
<proteinExistence type="predicted"/>
<dbReference type="GO" id="GO:0016020">
    <property type="term" value="C:membrane"/>
    <property type="evidence" value="ECO:0007669"/>
    <property type="project" value="UniProtKB-SubCell"/>
</dbReference>